<keyword evidence="8 11" id="KW-1133">Transmembrane helix</keyword>
<keyword evidence="9" id="KW-0482">Metalloprotease</keyword>
<dbReference type="InterPro" id="IPR008915">
    <property type="entry name" value="Peptidase_M50"/>
</dbReference>
<evidence type="ECO:0000256" key="9">
    <source>
        <dbReference type="ARBA" id="ARBA00023049"/>
    </source>
</evidence>
<dbReference type="Pfam" id="PF17820">
    <property type="entry name" value="PDZ_6"/>
    <property type="match status" value="1"/>
</dbReference>
<dbReference type="PANTHER" id="PTHR42837:SF2">
    <property type="entry name" value="MEMBRANE METALLOPROTEASE ARASP2, CHLOROPLASTIC-RELATED"/>
    <property type="match status" value="1"/>
</dbReference>
<dbReference type="CDD" id="cd06163">
    <property type="entry name" value="S2P-M50_PDZ_RseP-like"/>
    <property type="match status" value="1"/>
</dbReference>
<evidence type="ECO:0000313" key="14">
    <source>
        <dbReference type="Proteomes" id="UP001595379"/>
    </source>
</evidence>
<reference evidence="14" key="1">
    <citation type="journal article" date="2019" name="Int. J. Syst. Evol. Microbiol.">
        <title>The Global Catalogue of Microorganisms (GCM) 10K type strain sequencing project: providing services to taxonomists for standard genome sequencing and annotation.</title>
        <authorList>
            <consortium name="The Broad Institute Genomics Platform"/>
            <consortium name="The Broad Institute Genome Sequencing Center for Infectious Disease"/>
            <person name="Wu L."/>
            <person name="Ma J."/>
        </authorList>
    </citation>
    <scope>NUCLEOTIDE SEQUENCE [LARGE SCALE GENOMIC DNA]</scope>
    <source>
        <strain evidence="14">KCTC 52487</strain>
    </source>
</reference>
<keyword evidence="10 11" id="KW-0472">Membrane</keyword>
<comment type="similarity">
    <text evidence="3">Belongs to the peptidase M50B family.</text>
</comment>
<dbReference type="RefSeq" id="WP_343163753.1">
    <property type="nucleotide sequence ID" value="NZ_JBHRSV010000001.1"/>
</dbReference>
<dbReference type="CDD" id="cd23081">
    <property type="entry name" value="cpPDZ_EcRseP-like"/>
    <property type="match status" value="1"/>
</dbReference>
<dbReference type="InterPro" id="IPR001478">
    <property type="entry name" value="PDZ"/>
</dbReference>
<comment type="caution">
    <text evidence="13">The sequence shown here is derived from an EMBL/GenBank/DDBJ whole genome shotgun (WGS) entry which is preliminary data.</text>
</comment>
<keyword evidence="14" id="KW-1185">Reference proteome</keyword>
<comment type="subcellular location">
    <subcellularLocation>
        <location evidence="2">Membrane</location>
        <topology evidence="2">Multi-pass membrane protein</topology>
    </subcellularLocation>
</comment>
<gene>
    <name evidence="13" type="ORF">ACFOOR_00265</name>
</gene>
<evidence type="ECO:0000256" key="10">
    <source>
        <dbReference type="ARBA" id="ARBA00023136"/>
    </source>
</evidence>
<dbReference type="InterPro" id="IPR004387">
    <property type="entry name" value="Pept_M50_Zn"/>
</dbReference>
<organism evidence="13 14">
    <name type="scientific">Hyphobacterium vulgare</name>
    <dbReference type="NCBI Taxonomy" id="1736751"/>
    <lineage>
        <taxon>Bacteria</taxon>
        <taxon>Pseudomonadati</taxon>
        <taxon>Pseudomonadota</taxon>
        <taxon>Alphaproteobacteria</taxon>
        <taxon>Maricaulales</taxon>
        <taxon>Maricaulaceae</taxon>
        <taxon>Hyphobacterium</taxon>
    </lineage>
</organism>
<feature type="transmembrane region" description="Helical" evidence="11">
    <location>
        <begin position="311"/>
        <end position="332"/>
    </location>
</feature>
<accession>A0ABV6ZSY0</accession>
<dbReference type="PROSITE" id="PS50106">
    <property type="entry name" value="PDZ"/>
    <property type="match status" value="1"/>
</dbReference>
<evidence type="ECO:0000256" key="5">
    <source>
        <dbReference type="ARBA" id="ARBA00022692"/>
    </source>
</evidence>
<feature type="transmembrane region" description="Helical" evidence="11">
    <location>
        <begin position="362"/>
        <end position="381"/>
    </location>
</feature>
<keyword evidence="7" id="KW-0862">Zinc</keyword>
<evidence type="ECO:0000256" key="6">
    <source>
        <dbReference type="ARBA" id="ARBA00022801"/>
    </source>
</evidence>
<evidence type="ECO:0000256" key="2">
    <source>
        <dbReference type="ARBA" id="ARBA00004141"/>
    </source>
</evidence>
<dbReference type="InterPro" id="IPR041489">
    <property type="entry name" value="PDZ_6"/>
</dbReference>
<keyword evidence="6" id="KW-0378">Hydrolase</keyword>
<dbReference type="SUPFAM" id="SSF50156">
    <property type="entry name" value="PDZ domain-like"/>
    <property type="match status" value="1"/>
</dbReference>
<dbReference type="InterPro" id="IPR036034">
    <property type="entry name" value="PDZ_sf"/>
</dbReference>
<name>A0ABV6ZSY0_9PROT</name>
<evidence type="ECO:0000256" key="1">
    <source>
        <dbReference type="ARBA" id="ARBA00001947"/>
    </source>
</evidence>
<sequence>MAEIFQFGAVTAIAFVFVIGLVIVIHELGHLYAGRMCGVHAEVFSFGFGPTLFAVRDRKGTIWRVAALPLGGYVKFLGDANAASAPDQEALAKLRAEIGPDAERCFHFKPVWQRAFITAAGPIANFILAIVIFTFLAMSIGASGHPPIVAGVQDGSPAEAAGFEPGDRVVSIDGQDIRFFNQITAELFYRPGEPVIFLVDRDGRQIEIEVASRLQTVTDRYGGERQIAQVGLERTNEVIYVRYGPVEALGAGLSQVWSVVASTGNYIGRVVTGRASPELLNGPIGIVTAAGQLANSSLESGETTSESLRTVTLNLIGLAGILSIGLGLVNLLPIPILDGGHLVYYAYEAVARRPMSAKMQEIGFRVGLALVLGMMLVATWNDLNYARTVFF</sequence>
<dbReference type="SMART" id="SM00228">
    <property type="entry name" value="PDZ"/>
    <property type="match status" value="1"/>
</dbReference>
<comment type="cofactor">
    <cofactor evidence="1">
        <name>Zn(2+)</name>
        <dbReference type="ChEBI" id="CHEBI:29105"/>
    </cofactor>
</comment>
<dbReference type="Gene3D" id="2.30.42.10">
    <property type="match status" value="1"/>
</dbReference>
<feature type="transmembrane region" description="Helical" evidence="11">
    <location>
        <begin position="7"/>
        <end position="26"/>
    </location>
</feature>
<evidence type="ECO:0000256" key="3">
    <source>
        <dbReference type="ARBA" id="ARBA00007931"/>
    </source>
</evidence>
<dbReference type="PANTHER" id="PTHR42837">
    <property type="entry name" value="REGULATOR OF SIGMA-E PROTEASE RSEP"/>
    <property type="match status" value="1"/>
</dbReference>
<feature type="domain" description="PDZ" evidence="12">
    <location>
        <begin position="148"/>
        <end position="178"/>
    </location>
</feature>
<feature type="transmembrane region" description="Helical" evidence="11">
    <location>
        <begin position="116"/>
        <end position="138"/>
    </location>
</feature>
<evidence type="ECO:0000256" key="8">
    <source>
        <dbReference type="ARBA" id="ARBA00022989"/>
    </source>
</evidence>
<evidence type="ECO:0000256" key="4">
    <source>
        <dbReference type="ARBA" id="ARBA00022670"/>
    </source>
</evidence>
<evidence type="ECO:0000313" key="13">
    <source>
        <dbReference type="EMBL" id="MFC2924532.1"/>
    </source>
</evidence>
<dbReference type="Pfam" id="PF02163">
    <property type="entry name" value="Peptidase_M50"/>
    <property type="match status" value="1"/>
</dbReference>
<keyword evidence="4" id="KW-0645">Protease</keyword>
<protein>
    <submittedName>
        <fullName evidence="13">M50 family metallopeptidase</fullName>
    </submittedName>
</protein>
<proteinExistence type="inferred from homology"/>
<evidence type="ECO:0000259" key="12">
    <source>
        <dbReference type="PROSITE" id="PS50106"/>
    </source>
</evidence>
<dbReference type="EMBL" id="JBHRSV010000001">
    <property type="protein sequence ID" value="MFC2924532.1"/>
    <property type="molecule type" value="Genomic_DNA"/>
</dbReference>
<evidence type="ECO:0000256" key="7">
    <source>
        <dbReference type="ARBA" id="ARBA00022833"/>
    </source>
</evidence>
<evidence type="ECO:0000256" key="11">
    <source>
        <dbReference type="SAM" id="Phobius"/>
    </source>
</evidence>
<keyword evidence="5 11" id="KW-0812">Transmembrane</keyword>
<dbReference type="Proteomes" id="UP001595379">
    <property type="component" value="Unassembled WGS sequence"/>
</dbReference>